<accession>A0A5E4FKI3</accession>
<feature type="non-terminal residue" evidence="2">
    <location>
        <position position="1"/>
    </location>
</feature>
<evidence type="ECO:0000313" key="3">
    <source>
        <dbReference type="Proteomes" id="UP000327085"/>
    </source>
</evidence>
<protein>
    <submittedName>
        <fullName evidence="2">PREDICTED: uncharacterized protein</fullName>
    </submittedName>
</protein>
<reference evidence="3" key="1">
    <citation type="journal article" date="2020" name="Plant J.">
        <title>Transposons played a major role in the diversification between the closely related almond and peach genomes: results from the almond genome sequence.</title>
        <authorList>
            <person name="Alioto T."/>
            <person name="Alexiou K.G."/>
            <person name="Bardil A."/>
            <person name="Barteri F."/>
            <person name="Castanera R."/>
            <person name="Cruz F."/>
            <person name="Dhingra A."/>
            <person name="Duval H."/>
            <person name="Fernandez I Marti A."/>
            <person name="Frias L."/>
            <person name="Galan B."/>
            <person name="Garcia J.L."/>
            <person name="Howad W."/>
            <person name="Gomez-Garrido J."/>
            <person name="Gut M."/>
            <person name="Julca I."/>
            <person name="Morata J."/>
            <person name="Puigdomenech P."/>
            <person name="Ribeca P."/>
            <person name="Rubio Cabetas M.J."/>
            <person name="Vlasova A."/>
            <person name="Wirthensohn M."/>
            <person name="Garcia-Mas J."/>
            <person name="Gabaldon T."/>
            <person name="Casacuberta J.M."/>
            <person name="Arus P."/>
        </authorList>
    </citation>
    <scope>NUCLEOTIDE SEQUENCE [LARGE SCALE GENOMIC DNA]</scope>
    <source>
        <strain evidence="3">cv. Texas</strain>
    </source>
</reference>
<dbReference type="InParanoid" id="A0A5E4FKI3"/>
<dbReference type="EMBL" id="CABIKO010000138">
    <property type="protein sequence ID" value="VVA28256.1"/>
    <property type="molecule type" value="Genomic_DNA"/>
</dbReference>
<name>A0A5E4FKI3_PRUDU</name>
<gene>
    <name evidence="2" type="ORF">ALMOND_2B025728</name>
</gene>
<proteinExistence type="predicted"/>
<feature type="region of interest" description="Disordered" evidence="1">
    <location>
        <begin position="1"/>
        <end position="50"/>
    </location>
</feature>
<dbReference type="AlphaFoldDB" id="A0A5E4FKI3"/>
<dbReference type="Gramene" id="VVA28256">
    <property type="protein sequence ID" value="VVA28256"/>
    <property type="gene ID" value="Prudul26B025728"/>
</dbReference>
<evidence type="ECO:0000313" key="2">
    <source>
        <dbReference type="EMBL" id="VVA28256.1"/>
    </source>
</evidence>
<dbReference type="Proteomes" id="UP000327085">
    <property type="component" value="Chromosome 1"/>
</dbReference>
<organism evidence="2 3">
    <name type="scientific">Prunus dulcis</name>
    <name type="common">Almond</name>
    <name type="synonym">Amygdalus dulcis</name>
    <dbReference type="NCBI Taxonomy" id="3755"/>
    <lineage>
        <taxon>Eukaryota</taxon>
        <taxon>Viridiplantae</taxon>
        <taxon>Streptophyta</taxon>
        <taxon>Embryophyta</taxon>
        <taxon>Tracheophyta</taxon>
        <taxon>Spermatophyta</taxon>
        <taxon>Magnoliopsida</taxon>
        <taxon>eudicotyledons</taxon>
        <taxon>Gunneridae</taxon>
        <taxon>Pentapetalae</taxon>
        <taxon>rosids</taxon>
        <taxon>fabids</taxon>
        <taxon>Rosales</taxon>
        <taxon>Rosaceae</taxon>
        <taxon>Amygdaloideae</taxon>
        <taxon>Amygdaleae</taxon>
        <taxon>Prunus</taxon>
    </lineage>
</organism>
<evidence type="ECO:0000256" key="1">
    <source>
        <dbReference type="SAM" id="MobiDB-lite"/>
    </source>
</evidence>
<feature type="non-terminal residue" evidence="2">
    <location>
        <position position="50"/>
    </location>
</feature>
<sequence length="50" mass="5345">SSVIEAGDLELPSADEEDEVQPEQTPAEAVLSGRRKRKGPAPSLDNTTRP</sequence>